<comment type="caution">
    <text evidence="1">The sequence shown here is derived from an EMBL/GenBank/DDBJ whole genome shotgun (WGS) entry which is preliminary data.</text>
</comment>
<proteinExistence type="predicted"/>
<accession>A0ABR4U2C5</accession>
<keyword evidence="2" id="KW-1185">Reference proteome</keyword>
<reference evidence="1 2" key="1">
    <citation type="submission" date="2014-07" db="EMBL/GenBank/DDBJ databases">
        <authorList>
            <person name="Pisani N.G."/>
            <person name="Newman J.D."/>
        </authorList>
    </citation>
    <scope>NUCLEOTIDE SEQUENCE [LARGE SCALE GENOMIC DNA]</scope>
    <source>
        <strain evidence="1 2">LMG 24720</strain>
    </source>
</reference>
<organism evidence="1 2">
    <name type="scientific">Kaistella antarctica</name>
    <dbReference type="NCBI Taxonomy" id="266748"/>
    <lineage>
        <taxon>Bacteria</taxon>
        <taxon>Pseudomonadati</taxon>
        <taxon>Bacteroidota</taxon>
        <taxon>Flavobacteriia</taxon>
        <taxon>Flavobacteriales</taxon>
        <taxon>Weeksellaceae</taxon>
        <taxon>Chryseobacterium group</taxon>
        <taxon>Kaistella</taxon>
    </lineage>
</organism>
<protein>
    <submittedName>
        <fullName evidence="1">Uncharacterized protein</fullName>
    </submittedName>
</protein>
<name>A0ABR4U2C5_9FLAO</name>
<dbReference type="EMBL" id="JPEP01000001">
    <property type="protein sequence ID" value="KEY20340.1"/>
    <property type="molecule type" value="Genomic_DNA"/>
</dbReference>
<evidence type="ECO:0000313" key="1">
    <source>
        <dbReference type="EMBL" id="KEY20340.1"/>
    </source>
</evidence>
<sequence>MELNTFKDNMFFTLMIRVKNIFSYSDLQLCQICKVDFKIFQKKMIKKQKSKIKTNFAQSISDSQSKNIMNL</sequence>
<dbReference type="Proteomes" id="UP000028349">
    <property type="component" value="Unassembled WGS sequence"/>
</dbReference>
<gene>
    <name evidence="1" type="ORF">HY04_03825</name>
</gene>
<evidence type="ECO:0000313" key="2">
    <source>
        <dbReference type="Proteomes" id="UP000028349"/>
    </source>
</evidence>